<gene>
    <name evidence="3" type="primary">LOC102583476</name>
</gene>
<accession>M1CDU2</accession>
<dbReference type="FunCoup" id="M1CDU2">
    <property type="interactions" value="555"/>
</dbReference>
<dbReference type="SUPFAM" id="SSF50965">
    <property type="entry name" value="Galactose oxidase, central domain"/>
    <property type="match status" value="1"/>
</dbReference>
<evidence type="ECO:0000313" key="4">
    <source>
        <dbReference type="Proteomes" id="UP000011115"/>
    </source>
</evidence>
<dbReference type="CDD" id="cd22157">
    <property type="entry name" value="F-box_AtFBW1-like"/>
    <property type="match status" value="1"/>
</dbReference>
<dbReference type="InterPro" id="IPR011043">
    <property type="entry name" value="Gal_Oxase/kelch_b-propeller"/>
</dbReference>
<evidence type="ECO:0000259" key="2">
    <source>
        <dbReference type="SMART" id="SM00256"/>
    </source>
</evidence>
<evidence type="ECO:0000256" key="1">
    <source>
        <dbReference type="SAM" id="MobiDB-lite"/>
    </source>
</evidence>
<dbReference type="SUPFAM" id="SSF81383">
    <property type="entry name" value="F-box domain"/>
    <property type="match status" value="1"/>
</dbReference>
<dbReference type="InterPro" id="IPR017451">
    <property type="entry name" value="F-box-assoc_interact_dom"/>
</dbReference>
<dbReference type="InParanoid" id="M1CDU2"/>
<dbReference type="HOGENOM" id="CLU_027176_2_1_1"/>
<dbReference type="InterPro" id="IPR001810">
    <property type="entry name" value="F-box_dom"/>
</dbReference>
<dbReference type="InterPro" id="IPR050796">
    <property type="entry name" value="SCF_F-box_component"/>
</dbReference>
<reference evidence="3" key="2">
    <citation type="submission" date="2015-06" db="UniProtKB">
        <authorList>
            <consortium name="EnsemblPlants"/>
        </authorList>
    </citation>
    <scope>IDENTIFICATION</scope>
    <source>
        <strain evidence="3">DM1-3 516 R44</strain>
    </source>
</reference>
<keyword evidence="4" id="KW-1185">Reference proteome</keyword>
<dbReference type="PaxDb" id="4113-PGSC0003DMT400065360"/>
<name>M1CDU2_SOLTU</name>
<dbReference type="PANTHER" id="PTHR31672:SF13">
    <property type="entry name" value="F-BOX PROTEIN CPR30-LIKE"/>
    <property type="match status" value="1"/>
</dbReference>
<reference evidence="4" key="1">
    <citation type="journal article" date="2011" name="Nature">
        <title>Genome sequence and analysis of the tuber crop potato.</title>
        <authorList>
            <consortium name="The Potato Genome Sequencing Consortium"/>
        </authorList>
    </citation>
    <scope>NUCLEOTIDE SEQUENCE [LARGE SCALE GENOMIC DNA]</scope>
    <source>
        <strain evidence="4">cv. DM1-3 516 R44</strain>
    </source>
</reference>
<dbReference type="InterPro" id="IPR036047">
    <property type="entry name" value="F-box-like_dom_sf"/>
</dbReference>
<feature type="compositionally biased region" description="Basic residues" evidence="1">
    <location>
        <begin position="1"/>
        <end position="14"/>
    </location>
</feature>
<dbReference type="RefSeq" id="XP_006341328.1">
    <property type="nucleotide sequence ID" value="XM_006341266.2"/>
</dbReference>
<dbReference type="AlphaFoldDB" id="M1CDU2"/>
<feature type="region of interest" description="Disordered" evidence="1">
    <location>
        <begin position="1"/>
        <end position="32"/>
    </location>
</feature>
<dbReference type="InterPro" id="IPR006527">
    <property type="entry name" value="F-box-assoc_dom_typ1"/>
</dbReference>
<dbReference type="SMART" id="SM00256">
    <property type="entry name" value="FBOX"/>
    <property type="match status" value="1"/>
</dbReference>
<feature type="domain" description="F-box" evidence="2">
    <location>
        <begin position="84"/>
        <end position="124"/>
    </location>
</feature>
<dbReference type="ExpressionAtlas" id="M1CDU2">
    <property type="expression patterns" value="baseline"/>
</dbReference>
<proteinExistence type="predicted"/>
<sequence>MAQKKKGVSSHRHGNLANRKAPNKKKSILNTKIISNGEEATQKFNKKKKKSIRPYQICKGKSIVEPSNDNTDQMQIDQVIRIYLQDEIMMDILTKLPVQSLLRFKCVSEFWNSLINDTYFRMKHYIHSKNDQNSQKFLITESFYDKDDVYNFSTSSLSMVQVVEDEQKLDCPSSCKPTNVILFCSCDGLVLIFVSSRGLYDSSARLYEELLLWNLSTRESILLPHPEFRVVYCVCGLGYDATSEDYKILAINLNADDSFNTSIEVLSLKSGSWRRIGYPTGIQRVSGFRNCGMDYLAFLHGAFHWLGMTLSGYYTTISFNISNEVYGEVPLLEKMYHVCPSYRYIDRGVSVLRGMLCFYSTYNYWEMGMDCTFMLWIMKDYDVRESWTNFIKIRDTNLFHSARPKYMFADCEVLLHCKRLGCVCSKFTTSRGPFGLYCPQCQCVTVKQGIVYVESLISPKSLT</sequence>
<organism evidence="3 4">
    <name type="scientific">Solanum tuberosum</name>
    <name type="common">Potato</name>
    <dbReference type="NCBI Taxonomy" id="4113"/>
    <lineage>
        <taxon>Eukaryota</taxon>
        <taxon>Viridiplantae</taxon>
        <taxon>Streptophyta</taxon>
        <taxon>Embryophyta</taxon>
        <taxon>Tracheophyta</taxon>
        <taxon>Spermatophyta</taxon>
        <taxon>Magnoliopsida</taxon>
        <taxon>eudicotyledons</taxon>
        <taxon>Gunneridae</taxon>
        <taxon>Pentapetalae</taxon>
        <taxon>asterids</taxon>
        <taxon>lamiids</taxon>
        <taxon>Solanales</taxon>
        <taxon>Solanaceae</taxon>
        <taxon>Solanoideae</taxon>
        <taxon>Solaneae</taxon>
        <taxon>Solanum</taxon>
    </lineage>
</organism>
<dbReference type="PANTHER" id="PTHR31672">
    <property type="entry name" value="BNACNNG10540D PROTEIN"/>
    <property type="match status" value="1"/>
</dbReference>
<dbReference type="Gramene" id="PGSC0003DMT400065360">
    <property type="protein sequence ID" value="PGSC0003DMT400065360"/>
    <property type="gene ID" value="PGSC0003DMG400025404"/>
</dbReference>
<protein>
    <submittedName>
        <fullName evidence="3">Class S F-box protein</fullName>
    </submittedName>
</protein>
<evidence type="ECO:0000313" key="3">
    <source>
        <dbReference type="EnsemblPlants" id="PGSC0003DMT400065360"/>
    </source>
</evidence>
<dbReference type="Pfam" id="PF00646">
    <property type="entry name" value="F-box"/>
    <property type="match status" value="1"/>
</dbReference>
<dbReference type="Pfam" id="PF07734">
    <property type="entry name" value="FBA_1"/>
    <property type="match status" value="1"/>
</dbReference>
<dbReference type="OrthoDB" id="1299800at2759"/>
<dbReference type="Gene3D" id="1.20.1280.50">
    <property type="match status" value="1"/>
</dbReference>
<dbReference type="KEGG" id="sot:102583476"/>
<dbReference type="OMA" id="INISVEC"/>
<dbReference type="EnsemblPlants" id="PGSC0003DMT400065360">
    <property type="protein sequence ID" value="PGSC0003DMT400065360"/>
    <property type="gene ID" value="PGSC0003DMG400025404"/>
</dbReference>
<dbReference type="Proteomes" id="UP000011115">
    <property type="component" value="Unassembled WGS sequence"/>
</dbReference>
<dbReference type="GeneID" id="102583476"/>
<dbReference type="NCBIfam" id="TIGR01640">
    <property type="entry name" value="F_box_assoc_1"/>
    <property type="match status" value="1"/>
</dbReference>